<dbReference type="Gene3D" id="3.40.50.2000">
    <property type="entry name" value="Glycogen Phosphorylase B"/>
    <property type="match status" value="2"/>
</dbReference>
<reference evidence="2 3" key="1">
    <citation type="submission" date="2016-11" db="EMBL/GenBank/DDBJ databases">
        <authorList>
            <person name="Jaros S."/>
            <person name="Januszkiewicz K."/>
            <person name="Wedrychowicz H."/>
        </authorList>
    </citation>
    <scope>NUCLEOTIDE SEQUENCE [LARGE SCALE GENOMIC DNA]</scope>
    <source>
        <strain evidence="2 3">DSM 15929</strain>
    </source>
</reference>
<dbReference type="InterPro" id="IPR028098">
    <property type="entry name" value="Glyco_trans_4-like_N"/>
</dbReference>
<feature type="domain" description="Glycosyltransferase subfamily 4-like N-terminal" evidence="1">
    <location>
        <begin position="16"/>
        <end position="138"/>
    </location>
</feature>
<dbReference type="RefSeq" id="WP_073280205.1">
    <property type="nucleotide sequence ID" value="NZ_FRAC01000040.1"/>
</dbReference>
<dbReference type="EMBL" id="FRAC01000040">
    <property type="protein sequence ID" value="SHL60784.1"/>
    <property type="molecule type" value="Genomic_DNA"/>
</dbReference>
<organism evidence="2 3">
    <name type="scientific">Anaerocolumna jejuensis DSM 15929</name>
    <dbReference type="NCBI Taxonomy" id="1121322"/>
    <lineage>
        <taxon>Bacteria</taxon>
        <taxon>Bacillati</taxon>
        <taxon>Bacillota</taxon>
        <taxon>Clostridia</taxon>
        <taxon>Lachnospirales</taxon>
        <taxon>Lachnospiraceae</taxon>
        <taxon>Anaerocolumna</taxon>
    </lineage>
</organism>
<proteinExistence type="predicted"/>
<dbReference type="SUPFAM" id="SSF53756">
    <property type="entry name" value="UDP-Glycosyltransferase/glycogen phosphorylase"/>
    <property type="match status" value="1"/>
</dbReference>
<protein>
    <submittedName>
        <fullName evidence="2">Glycosyl transferases group 1</fullName>
    </submittedName>
</protein>
<dbReference type="Proteomes" id="UP000184386">
    <property type="component" value="Unassembled WGS sequence"/>
</dbReference>
<dbReference type="STRING" id="1121322.SAMN02745136_05301"/>
<evidence type="ECO:0000259" key="1">
    <source>
        <dbReference type="Pfam" id="PF13439"/>
    </source>
</evidence>
<keyword evidence="2" id="KW-0808">Transferase</keyword>
<dbReference type="PANTHER" id="PTHR45947:SF3">
    <property type="entry name" value="SULFOQUINOVOSYL TRANSFERASE SQD2"/>
    <property type="match status" value="1"/>
</dbReference>
<accession>A0A1M7C0Q7</accession>
<dbReference type="GO" id="GO:0016757">
    <property type="term" value="F:glycosyltransferase activity"/>
    <property type="evidence" value="ECO:0007669"/>
    <property type="project" value="TreeGrafter"/>
</dbReference>
<dbReference type="AlphaFoldDB" id="A0A1M7C0Q7"/>
<evidence type="ECO:0000313" key="3">
    <source>
        <dbReference type="Proteomes" id="UP000184386"/>
    </source>
</evidence>
<evidence type="ECO:0000313" key="2">
    <source>
        <dbReference type="EMBL" id="SHL60784.1"/>
    </source>
</evidence>
<dbReference type="Pfam" id="PF13439">
    <property type="entry name" value="Glyco_transf_4"/>
    <property type="match status" value="1"/>
</dbReference>
<gene>
    <name evidence="2" type="ORF">SAMN02745136_05301</name>
</gene>
<dbReference type="PANTHER" id="PTHR45947">
    <property type="entry name" value="SULFOQUINOVOSYL TRANSFERASE SQD2"/>
    <property type="match status" value="1"/>
</dbReference>
<dbReference type="OrthoDB" id="9815550at2"/>
<name>A0A1M7C0Q7_9FIRM</name>
<sequence length="455" mass="51742">MKILHYSLGFPPYARGGLAKYAIDLMKEEAAAGNEVALLWPGSIRLINSIPCIKKRNSRLGLKSFELINGLPLPQIYGIRDFRHYNMAADDRYLSRFLKGYRPDVIHFHTLMGLPPVFLDRAKELGIVTVYTTHDFFGICPKTILFYQGHSCRLNRACKHCPECNAHALDYKKQVLIQSKLYRKIKDNRIIKQIRKSQKERKFLQEEAEEKHITGSLAGKGQYRKLRHHFLEMFQEMDGIHFNSRYMSDTFSNFCSLKNGRIITISHSDIGDHRKTAAGKVLDKKRVRLGYLGAIAGYKGFYILLEALDSLYEKDIRNFELTVYSDSLIEREYLVRKPPYEYKQLAEVMNSMDMLVVPSEVSFGFTVLEGLSYGVPVLAGEYVGACDLIQDGKNGIICSCSKEALEEALKELICNADNITAMSLNIQKEQEIKTMPVHAAEIMSFYASLGGSKNG</sequence>
<keyword evidence="3" id="KW-1185">Reference proteome</keyword>
<dbReference type="Pfam" id="PF13692">
    <property type="entry name" value="Glyco_trans_1_4"/>
    <property type="match status" value="1"/>
</dbReference>
<dbReference type="InterPro" id="IPR050194">
    <property type="entry name" value="Glycosyltransferase_grp1"/>
</dbReference>